<dbReference type="InterPro" id="IPR032675">
    <property type="entry name" value="LRR_dom_sf"/>
</dbReference>
<dbReference type="WBParaSite" id="DME_0000380101-mRNA-1">
    <property type="protein sequence ID" value="DME_0000380101-mRNA-1"/>
    <property type="gene ID" value="DME_0000380101"/>
</dbReference>
<dbReference type="SMART" id="SM00365">
    <property type="entry name" value="LRR_SD22"/>
    <property type="match status" value="4"/>
</dbReference>
<keyword evidence="2" id="KW-0677">Repeat</keyword>
<keyword evidence="5" id="KW-1185">Reference proteome</keyword>
<evidence type="ECO:0000256" key="2">
    <source>
        <dbReference type="ARBA" id="ARBA00022737"/>
    </source>
</evidence>
<reference evidence="3 5" key="2">
    <citation type="submission" date="2018-11" db="EMBL/GenBank/DDBJ databases">
        <authorList>
            <consortium name="Pathogen Informatics"/>
        </authorList>
    </citation>
    <scope>NUCLEOTIDE SEQUENCE [LARGE SCALE GENOMIC DNA]</scope>
</reference>
<proteinExistence type="predicted"/>
<dbReference type="AlphaFoldDB" id="A0A0N4U9M7"/>
<organism evidence="4 6">
    <name type="scientific">Dracunculus medinensis</name>
    <name type="common">Guinea worm</name>
    <dbReference type="NCBI Taxonomy" id="318479"/>
    <lineage>
        <taxon>Eukaryota</taxon>
        <taxon>Metazoa</taxon>
        <taxon>Ecdysozoa</taxon>
        <taxon>Nematoda</taxon>
        <taxon>Chromadorea</taxon>
        <taxon>Rhabditida</taxon>
        <taxon>Spirurina</taxon>
        <taxon>Dracunculoidea</taxon>
        <taxon>Dracunculidae</taxon>
        <taxon>Dracunculus</taxon>
    </lineage>
</organism>
<name>A0A0N4U9M7_DRAME</name>
<dbReference type="SUPFAM" id="SSF52058">
    <property type="entry name" value="L domain-like"/>
    <property type="match status" value="1"/>
</dbReference>
<dbReference type="InterPro" id="IPR001611">
    <property type="entry name" value="Leu-rich_rpt"/>
</dbReference>
<dbReference type="OrthoDB" id="430293at2759"/>
<evidence type="ECO:0000313" key="3">
    <source>
        <dbReference type="EMBL" id="VDN57833.1"/>
    </source>
</evidence>
<dbReference type="PROSITE" id="PS51450">
    <property type="entry name" value="LRR"/>
    <property type="match status" value="1"/>
</dbReference>
<evidence type="ECO:0000313" key="4">
    <source>
        <dbReference type="Proteomes" id="UP000038040"/>
    </source>
</evidence>
<sequence>METSNVFRRILEVHSIVEDLSLRLGVLGEKWLEASLIKPKFFEFKPIELFALSERLKLAEPSFSASSNGNGEADIANYVEFLHKARALKIRGSSGYVNSSNILHNDLPVSLHLCKSLLALWIAHFDVKKIKNLTNVKKTCRRLIVHYSMKKLSDLLLNFNSGLFDEDLEKWNCIEYVDFSFNELIEIDNSITVLQGVSKLNFSYNNLRDIGESLQYITTLAELCLTGNMIRELHNWNLKLGNIKKLFLCKNKITSVQGLERLLSLEYLDLSDNIIAEPSCIQPIGKLPCLEHLVLRGNPIRQLIEYRTKVIESFDDRAAEVYLDGKRANQRELDTISVRLALKKIEKEKEEMQRHS</sequence>
<protein>
    <submittedName>
        <fullName evidence="6">Protein phosphatase 1 regulatory subunit 22</fullName>
    </submittedName>
</protein>
<dbReference type="GO" id="GO:0005737">
    <property type="term" value="C:cytoplasm"/>
    <property type="evidence" value="ECO:0007669"/>
    <property type="project" value="TreeGrafter"/>
</dbReference>
<dbReference type="PANTHER" id="PTHR15454:SF35">
    <property type="entry name" value="NISCHARIN"/>
    <property type="match status" value="1"/>
</dbReference>
<accession>A0A0N4U9M7</accession>
<dbReference type="PANTHER" id="PTHR15454">
    <property type="entry name" value="NISCHARIN RELATED"/>
    <property type="match status" value="1"/>
</dbReference>
<gene>
    <name evidence="3" type="ORF">DME_LOCUS7806</name>
</gene>
<evidence type="ECO:0000256" key="1">
    <source>
        <dbReference type="ARBA" id="ARBA00022614"/>
    </source>
</evidence>
<dbReference type="Proteomes" id="UP000274756">
    <property type="component" value="Unassembled WGS sequence"/>
</dbReference>
<evidence type="ECO:0000313" key="5">
    <source>
        <dbReference type="Proteomes" id="UP000274756"/>
    </source>
</evidence>
<keyword evidence="1" id="KW-0433">Leucine-rich repeat</keyword>
<dbReference type="EMBL" id="UYYG01001163">
    <property type="protein sequence ID" value="VDN57833.1"/>
    <property type="molecule type" value="Genomic_DNA"/>
</dbReference>
<dbReference type="Gene3D" id="3.80.10.10">
    <property type="entry name" value="Ribonuclease Inhibitor"/>
    <property type="match status" value="2"/>
</dbReference>
<dbReference type="STRING" id="318479.A0A0N4U9M7"/>
<reference evidence="6" key="1">
    <citation type="submission" date="2017-02" db="UniProtKB">
        <authorList>
            <consortium name="WormBaseParasite"/>
        </authorList>
    </citation>
    <scope>IDENTIFICATION</scope>
</reference>
<dbReference type="Proteomes" id="UP000038040">
    <property type="component" value="Unplaced"/>
</dbReference>
<evidence type="ECO:0000313" key="6">
    <source>
        <dbReference type="WBParaSite" id="DME_0000380101-mRNA-1"/>
    </source>
</evidence>